<dbReference type="Proteomes" id="UP000041254">
    <property type="component" value="Unassembled WGS sequence"/>
</dbReference>
<dbReference type="OMA" id="CEMRTIP"/>
<comment type="pathway">
    <text evidence="2">Protein modification; protein ubiquitination.</text>
</comment>
<dbReference type="AlphaFoldDB" id="A0A0G4H3H1"/>
<evidence type="ECO:0000256" key="4">
    <source>
        <dbReference type="ARBA" id="ARBA00022786"/>
    </source>
</evidence>
<dbReference type="Gene3D" id="3.30.710.10">
    <property type="entry name" value="Potassium Channel Kv1.1, Chain A"/>
    <property type="match status" value="1"/>
</dbReference>
<dbReference type="EMBL" id="CDMY01000964">
    <property type="protein sequence ID" value="CEM38015.1"/>
    <property type="molecule type" value="Genomic_DNA"/>
</dbReference>
<dbReference type="VEuPathDB" id="CryptoDB:Vbra_19483"/>
<evidence type="ECO:0000256" key="3">
    <source>
        <dbReference type="ARBA" id="ARBA00010846"/>
    </source>
</evidence>
<proteinExistence type="inferred from homology"/>
<comment type="similarity">
    <text evidence="3">Belongs to the Tdpoz family.</text>
</comment>
<evidence type="ECO:0000313" key="10">
    <source>
        <dbReference type="Proteomes" id="UP000041254"/>
    </source>
</evidence>
<dbReference type="Pfam" id="PF00651">
    <property type="entry name" value="BTB"/>
    <property type="match status" value="2"/>
</dbReference>
<feature type="compositionally biased region" description="Low complexity" evidence="6">
    <location>
        <begin position="17"/>
        <end position="29"/>
    </location>
</feature>
<evidence type="ECO:0000256" key="2">
    <source>
        <dbReference type="ARBA" id="ARBA00004906"/>
    </source>
</evidence>
<dbReference type="PhylomeDB" id="A0A0G4H3H1"/>
<evidence type="ECO:0000256" key="1">
    <source>
        <dbReference type="ARBA" id="ARBA00004123"/>
    </source>
</evidence>
<dbReference type="Pfam" id="PF24570">
    <property type="entry name" value="BACK_BPM_SPOP"/>
    <property type="match status" value="1"/>
</dbReference>
<dbReference type="PROSITE" id="PS50144">
    <property type="entry name" value="MATH"/>
    <property type="match status" value="1"/>
</dbReference>
<keyword evidence="5" id="KW-0539">Nucleus</keyword>
<name>A0A0G4H3H1_VITBC</name>
<evidence type="ECO:0000259" key="8">
    <source>
        <dbReference type="PROSITE" id="PS50144"/>
    </source>
</evidence>
<dbReference type="InterPro" id="IPR002083">
    <property type="entry name" value="MATH/TRAF_dom"/>
</dbReference>
<dbReference type="PANTHER" id="PTHR24413">
    <property type="entry name" value="SPECKLE-TYPE POZ PROTEIN"/>
    <property type="match status" value="1"/>
</dbReference>
<dbReference type="SUPFAM" id="SSF49599">
    <property type="entry name" value="TRAF domain-like"/>
    <property type="match status" value="1"/>
</dbReference>
<dbReference type="GO" id="GO:0005634">
    <property type="term" value="C:nucleus"/>
    <property type="evidence" value="ECO:0007669"/>
    <property type="project" value="UniProtKB-SubCell"/>
</dbReference>
<feature type="region of interest" description="Disordered" evidence="6">
    <location>
        <begin position="1"/>
        <end position="35"/>
    </location>
</feature>
<evidence type="ECO:0000256" key="6">
    <source>
        <dbReference type="SAM" id="MobiDB-lite"/>
    </source>
</evidence>
<dbReference type="GO" id="GO:0030163">
    <property type="term" value="P:protein catabolic process"/>
    <property type="evidence" value="ECO:0007669"/>
    <property type="project" value="UniProtKB-ARBA"/>
</dbReference>
<evidence type="ECO:0000256" key="5">
    <source>
        <dbReference type="ARBA" id="ARBA00023242"/>
    </source>
</evidence>
<dbReference type="CDD" id="cd18186">
    <property type="entry name" value="BTB_POZ_ZBTB_KLHL-like"/>
    <property type="match status" value="1"/>
</dbReference>
<reference evidence="9 10" key="1">
    <citation type="submission" date="2014-11" db="EMBL/GenBank/DDBJ databases">
        <authorList>
            <person name="Zhu J."/>
            <person name="Qi W."/>
            <person name="Song R."/>
        </authorList>
    </citation>
    <scope>NUCLEOTIDE SEQUENCE [LARGE SCALE GENOMIC DNA]</scope>
</reference>
<dbReference type="InterPro" id="IPR011333">
    <property type="entry name" value="SKP1/BTB/POZ_sf"/>
</dbReference>
<dbReference type="InterPro" id="IPR008974">
    <property type="entry name" value="TRAF-like"/>
</dbReference>
<gene>
    <name evidence="9" type="ORF">Vbra_19483</name>
</gene>
<feature type="domain" description="MATH" evidence="8">
    <location>
        <begin position="50"/>
        <end position="205"/>
    </location>
</feature>
<dbReference type="Gene3D" id="2.60.210.10">
    <property type="entry name" value="Apoptosis, Tumor Necrosis Factor Receptor Associated Protein 2, Chain A"/>
    <property type="match status" value="1"/>
</dbReference>
<keyword evidence="10" id="KW-1185">Reference proteome</keyword>
<evidence type="ECO:0000259" key="7">
    <source>
        <dbReference type="PROSITE" id="PS50097"/>
    </source>
</evidence>
<dbReference type="PROSITE" id="PS50097">
    <property type="entry name" value="BTB"/>
    <property type="match status" value="1"/>
</dbReference>
<keyword evidence="4" id="KW-0833">Ubl conjugation pathway</keyword>
<organism evidence="9 10">
    <name type="scientific">Vitrella brassicaformis (strain CCMP3155)</name>
    <dbReference type="NCBI Taxonomy" id="1169540"/>
    <lineage>
        <taxon>Eukaryota</taxon>
        <taxon>Sar</taxon>
        <taxon>Alveolata</taxon>
        <taxon>Colpodellida</taxon>
        <taxon>Vitrellaceae</taxon>
        <taxon>Vitrella</taxon>
    </lineage>
</organism>
<dbReference type="SMART" id="SM00225">
    <property type="entry name" value="BTB"/>
    <property type="match status" value="1"/>
</dbReference>
<dbReference type="STRING" id="1169540.A0A0G4H3H1"/>
<dbReference type="InterPro" id="IPR056423">
    <property type="entry name" value="BACK_BPM_SPOP"/>
</dbReference>
<accession>A0A0G4H3H1</accession>
<feature type="region of interest" description="Disordered" evidence="6">
    <location>
        <begin position="103"/>
        <end position="124"/>
    </location>
</feature>
<dbReference type="InParanoid" id="A0A0G4H3H1"/>
<feature type="compositionally biased region" description="Polar residues" evidence="6">
    <location>
        <begin position="1"/>
        <end position="16"/>
    </location>
</feature>
<evidence type="ECO:0000313" key="9">
    <source>
        <dbReference type="EMBL" id="CEM38015.1"/>
    </source>
</evidence>
<dbReference type="Gene3D" id="1.25.40.420">
    <property type="match status" value="1"/>
</dbReference>
<sequence length="465" mass="50171">MSTPMEISSVGVTNSAGGTPNGTPQGQGTEVPPVKKRKVTDCVTETKEVILKYTWEIRNFSILRARAMAEQIGDDNRVFSPPFGSDQMTGRWRLCLWPAGEDRQDANAAGGAGGQPPPPANNEERPVSLFCHLVSPQEVEVVASAHFACLDNDQNEIDSTMMQTRVRKFSHQEGKESNRGFSEFLSADQLDDVLFNDRMTIYCEMRTIPQSEHEEPRALAKACSDMAGGVQGKALGNDLGSLIDTGSTMHSDVVLVCNNEDIPAHRCILAARSTVFRNMLSALRASTSQSSTEGIAAAAAAAAAAASSAGGGGGQVGVGVGGEVPSQQQQRLVVSDVSPNILKVLLRYIYCDSCKELEASPFPHATVVDILKAANRFNIHGLRERCGEALVQELSVQNVAHLLIEASLHGTETLKKQCLRFAAKHYRAVSKTEGFSKLDRHPTLLKDLMHILATQFTKQPVATQS</sequence>
<comment type="subcellular location">
    <subcellularLocation>
        <location evidence="1">Nucleus</location>
    </subcellularLocation>
</comment>
<feature type="domain" description="BTB" evidence="7">
    <location>
        <begin position="251"/>
        <end position="350"/>
    </location>
</feature>
<protein>
    <recommendedName>
        <fullName evidence="11">BTB domain-containing protein</fullName>
    </recommendedName>
</protein>
<dbReference type="InterPro" id="IPR000210">
    <property type="entry name" value="BTB/POZ_dom"/>
</dbReference>
<dbReference type="SUPFAM" id="SSF54695">
    <property type="entry name" value="POZ domain"/>
    <property type="match status" value="1"/>
</dbReference>
<evidence type="ECO:0008006" key="11">
    <source>
        <dbReference type="Google" id="ProtNLM"/>
    </source>
</evidence>
<dbReference type="OrthoDB" id="6359816at2759"/>